<dbReference type="PANTHER" id="PTHR35910:SF1">
    <property type="entry name" value="2EXR DOMAIN-CONTAINING PROTEIN"/>
    <property type="match status" value="1"/>
</dbReference>
<dbReference type="Pfam" id="PF20150">
    <property type="entry name" value="2EXR"/>
    <property type="match status" value="1"/>
</dbReference>
<keyword evidence="3" id="KW-1185">Reference proteome</keyword>
<evidence type="ECO:0000259" key="1">
    <source>
        <dbReference type="Pfam" id="PF20150"/>
    </source>
</evidence>
<dbReference type="OrthoDB" id="3563121at2759"/>
<protein>
    <recommendedName>
        <fullName evidence="1">2EXR domain-containing protein</fullName>
    </recommendedName>
</protein>
<comment type="caution">
    <text evidence="2">The sequence shown here is derived from an EMBL/GenBank/DDBJ whole genome shotgun (WGS) entry which is preliminary data.</text>
</comment>
<gene>
    <name evidence="2" type="ORF">BJ875DRAFT_485341</name>
</gene>
<accession>A0A9P7YGF9</accession>
<dbReference type="AlphaFoldDB" id="A0A9P7YGF9"/>
<evidence type="ECO:0000313" key="3">
    <source>
        <dbReference type="Proteomes" id="UP000824998"/>
    </source>
</evidence>
<dbReference type="InterPro" id="IPR045518">
    <property type="entry name" value="2EXR"/>
</dbReference>
<name>A0A9P7YGF9_9HELO</name>
<organism evidence="2 3">
    <name type="scientific">Amylocarpus encephaloides</name>
    <dbReference type="NCBI Taxonomy" id="45428"/>
    <lineage>
        <taxon>Eukaryota</taxon>
        <taxon>Fungi</taxon>
        <taxon>Dikarya</taxon>
        <taxon>Ascomycota</taxon>
        <taxon>Pezizomycotina</taxon>
        <taxon>Leotiomycetes</taxon>
        <taxon>Helotiales</taxon>
        <taxon>Helotiales incertae sedis</taxon>
        <taxon>Amylocarpus</taxon>
    </lineage>
</organism>
<feature type="domain" description="2EXR" evidence="1">
    <location>
        <begin position="103"/>
        <end position="201"/>
    </location>
</feature>
<dbReference type="Proteomes" id="UP000824998">
    <property type="component" value="Unassembled WGS sequence"/>
</dbReference>
<proteinExistence type="predicted"/>
<reference evidence="2" key="1">
    <citation type="journal article" date="2021" name="IMA Fungus">
        <title>Genomic characterization of three marine fungi, including Emericellopsis atlantica sp. nov. with signatures of a generalist lifestyle and marine biomass degradation.</title>
        <authorList>
            <person name="Hagestad O.C."/>
            <person name="Hou L."/>
            <person name="Andersen J.H."/>
            <person name="Hansen E.H."/>
            <person name="Altermark B."/>
            <person name="Li C."/>
            <person name="Kuhnert E."/>
            <person name="Cox R.J."/>
            <person name="Crous P.W."/>
            <person name="Spatafora J.W."/>
            <person name="Lail K."/>
            <person name="Amirebrahimi M."/>
            <person name="Lipzen A."/>
            <person name="Pangilinan J."/>
            <person name="Andreopoulos W."/>
            <person name="Hayes R.D."/>
            <person name="Ng V."/>
            <person name="Grigoriev I.V."/>
            <person name="Jackson S.A."/>
            <person name="Sutton T.D.S."/>
            <person name="Dobson A.D.W."/>
            <person name="Rama T."/>
        </authorList>
    </citation>
    <scope>NUCLEOTIDE SEQUENCE</scope>
    <source>
        <strain evidence="2">TRa018bII</strain>
    </source>
</reference>
<sequence>MTITGSPRTHLKNLSGTIRTRRLARDLTVMEEKEVKMYQKQDHFRQAEEHRAKEFQKKLWKMRREFEEFQGRERTKIRRPLTNRIWFYGIKESRRMAVPAYTFENFLKLPCELRLTIWNLIARLEEPDTYQFMCMKPNHDYHPFDSSYLHGSSEFGPESHERPAPVLFHICREARSVARTIYTKFPYAEENSEARGLVNAYFNTLSSSFYLGDRHRWSDYKILVDMLIKINRTRPLPGRVPQRLEAFKRIGNLVVNVGIFAVLPGRIWAEFSNLKNFTVSFYPLGSDTHDPDASFEERHYPKFEKPRSRNCHHKWATQIHNHVTECLFANKLEFPEWNPTIDVVAQINATTYTREEINSHWDSDWAEEFDIEPSEY</sequence>
<evidence type="ECO:0000313" key="2">
    <source>
        <dbReference type="EMBL" id="KAG9233214.1"/>
    </source>
</evidence>
<dbReference type="PANTHER" id="PTHR35910">
    <property type="entry name" value="2EXR DOMAIN-CONTAINING PROTEIN"/>
    <property type="match status" value="1"/>
</dbReference>
<dbReference type="EMBL" id="MU251510">
    <property type="protein sequence ID" value="KAG9233214.1"/>
    <property type="molecule type" value="Genomic_DNA"/>
</dbReference>